<dbReference type="SUPFAM" id="SSF52980">
    <property type="entry name" value="Restriction endonuclease-like"/>
    <property type="match status" value="1"/>
</dbReference>
<name>A0A160T2H8_9CHLR</name>
<reference evidence="2" key="1">
    <citation type="submission" date="2016-01" db="EMBL/GenBank/DDBJ databases">
        <authorList>
            <person name="Mcilroy J.S."/>
            <person name="Karst M S."/>
            <person name="Albertsen M."/>
        </authorList>
    </citation>
    <scope>NUCLEOTIDE SEQUENCE</scope>
    <source>
        <strain evidence="2">Cfx-K</strain>
    </source>
</reference>
<keyword evidence="3" id="KW-1185">Reference proteome</keyword>
<dbReference type="InterPro" id="IPR011335">
    <property type="entry name" value="Restrct_endonuc-II-like"/>
</dbReference>
<dbReference type="CDD" id="cd06260">
    <property type="entry name" value="DUF820-like"/>
    <property type="match status" value="1"/>
</dbReference>
<dbReference type="KEGG" id="pbf:CFX0092_A1996"/>
<proteinExistence type="predicted"/>
<dbReference type="PANTHER" id="PTHR35400:SF1">
    <property type="entry name" value="SLR1083 PROTEIN"/>
    <property type="match status" value="1"/>
</dbReference>
<dbReference type="Proteomes" id="UP000215027">
    <property type="component" value="Chromosome I"/>
</dbReference>
<gene>
    <name evidence="2" type="ORF">CFX0092_A1996</name>
</gene>
<protein>
    <recommendedName>
        <fullName evidence="1">Putative restriction endonuclease domain-containing protein</fullName>
    </recommendedName>
</protein>
<evidence type="ECO:0000313" key="2">
    <source>
        <dbReference type="EMBL" id="CUS03874.2"/>
    </source>
</evidence>
<dbReference type="EMBL" id="LN890655">
    <property type="protein sequence ID" value="CUS03874.2"/>
    <property type="molecule type" value="Genomic_DNA"/>
</dbReference>
<feature type="domain" description="Putative restriction endonuclease" evidence="1">
    <location>
        <begin position="15"/>
        <end position="180"/>
    </location>
</feature>
<dbReference type="InterPro" id="IPR012296">
    <property type="entry name" value="Nuclease_put_TT1808"/>
</dbReference>
<dbReference type="AlphaFoldDB" id="A0A160T2H8"/>
<sequence>MDTLTAIRKRFTVVEYQQMAATGILGEDDRFELLEGEIVKMAALGPQHAACVDRLNKTLQRLVQDRAIVRVQNPIRVGENSQPQPDVTLLQPRDDFYAGGHPEPEDVLLLIEVSESSLAYDRDVKLPLYAAAGIVEVWLVALLPQVVEVYRAPSENGYGEKRTMRRGDTLAPLHLPEVVLHANEMISERR</sequence>
<dbReference type="RefSeq" id="WP_095043303.1">
    <property type="nucleotide sequence ID" value="NZ_LN890655.1"/>
</dbReference>
<evidence type="ECO:0000313" key="3">
    <source>
        <dbReference type="Proteomes" id="UP000215027"/>
    </source>
</evidence>
<organism evidence="2 3">
    <name type="scientific">Candidatus Promineifilum breve</name>
    <dbReference type="NCBI Taxonomy" id="1806508"/>
    <lineage>
        <taxon>Bacteria</taxon>
        <taxon>Bacillati</taxon>
        <taxon>Chloroflexota</taxon>
        <taxon>Ardenticatenia</taxon>
        <taxon>Candidatus Promineifilales</taxon>
        <taxon>Candidatus Promineifilaceae</taxon>
        <taxon>Candidatus Promineifilum</taxon>
    </lineage>
</organism>
<dbReference type="PANTHER" id="PTHR35400">
    <property type="entry name" value="SLR1083 PROTEIN"/>
    <property type="match status" value="1"/>
</dbReference>
<dbReference type="Pfam" id="PF05685">
    <property type="entry name" value="Uma2"/>
    <property type="match status" value="1"/>
</dbReference>
<accession>A0A160T2H8</accession>
<evidence type="ECO:0000259" key="1">
    <source>
        <dbReference type="Pfam" id="PF05685"/>
    </source>
</evidence>
<dbReference type="Gene3D" id="3.90.1570.10">
    <property type="entry name" value="tt1808, chain A"/>
    <property type="match status" value="1"/>
</dbReference>
<dbReference type="OrthoDB" id="196625at2"/>
<dbReference type="InterPro" id="IPR008538">
    <property type="entry name" value="Uma2"/>
</dbReference>